<dbReference type="InterPro" id="IPR017946">
    <property type="entry name" value="PLC-like_Pdiesterase_TIM-brl"/>
</dbReference>
<evidence type="ECO:0000256" key="1">
    <source>
        <dbReference type="ARBA" id="ARBA00012368"/>
    </source>
</evidence>
<dbReference type="InterPro" id="IPR000008">
    <property type="entry name" value="C2_dom"/>
</dbReference>
<evidence type="ECO:0000259" key="8">
    <source>
        <dbReference type="PROSITE" id="PS50004"/>
    </source>
</evidence>
<name>A0A507FGF8_9FUNG</name>
<feature type="compositionally biased region" description="Polar residues" evidence="7">
    <location>
        <begin position="613"/>
        <end position="629"/>
    </location>
</feature>
<proteinExistence type="predicted"/>
<evidence type="ECO:0000256" key="6">
    <source>
        <dbReference type="RuleBase" id="RU361133"/>
    </source>
</evidence>
<dbReference type="PROSITE" id="PS50004">
    <property type="entry name" value="C2"/>
    <property type="match status" value="1"/>
</dbReference>
<dbReference type="CDD" id="cd15898">
    <property type="entry name" value="EFh_PI-PLC"/>
    <property type="match status" value="1"/>
</dbReference>
<dbReference type="EC" id="3.1.4.11" evidence="1 6"/>
<dbReference type="Gene3D" id="1.10.238.10">
    <property type="entry name" value="EF-hand"/>
    <property type="match status" value="1"/>
</dbReference>
<dbReference type="InterPro" id="IPR001192">
    <property type="entry name" value="PI-PLC_fam"/>
</dbReference>
<feature type="compositionally biased region" description="Low complexity" evidence="7">
    <location>
        <begin position="858"/>
        <end position="874"/>
    </location>
</feature>
<evidence type="ECO:0000256" key="5">
    <source>
        <dbReference type="ARBA" id="ARBA00023224"/>
    </source>
</evidence>
<dbReference type="Proteomes" id="UP000320333">
    <property type="component" value="Unassembled WGS sequence"/>
</dbReference>
<dbReference type="Gene3D" id="2.30.29.30">
    <property type="entry name" value="Pleckstrin-homology domain (PH domain)/Phosphotyrosine-binding domain (PTB)"/>
    <property type="match status" value="1"/>
</dbReference>
<dbReference type="STRING" id="246404.A0A507FGF8"/>
<dbReference type="Pfam" id="PF00168">
    <property type="entry name" value="C2"/>
    <property type="match status" value="1"/>
</dbReference>
<feature type="compositionally biased region" description="Low complexity" evidence="7">
    <location>
        <begin position="677"/>
        <end position="686"/>
    </location>
</feature>
<dbReference type="SMART" id="SM00149">
    <property type="entry name" value="PLCYc"/>
    <property type="match status" value="1"/>
</dbReference>
<dbReference type="EMBL" id="QEAP01000127">
    <property type="protein sequence ID" value="TPX74408.1"/>
    <property type="molecule type" value="Genomic_DNA"/>
</dbReference>
<dbReference type="CDD" id="cd01248">
    <property type="entry name" value="PH_PLC_ELMO1"/>
    <property type="match status" value="1"/>
</dbReference>
<dbReference type="SUPFAM" id="SSF51695">
    <property type="entry name" value="PLC-like phosphodiesterases"/>
    <property type="match status" value="2"/>
</dbReference>
<feature type="domain" description="C2" evidence="8">
    <location>
        <begin position="1050"/>
        <end position="1181"/>
    </location>
</feature>
<sequence length="1199" mass="130900">MHKGTNSADNRSNEQLDASSQDRHSSASAANTSASIPPTVWTTADVDLMLEMDAPVLLPSPSPSPTPTLGLSIGSASRPPSPSPLHTMVLPLDFELDTLHTLLARGTAMVKYPNKASRRPEERIIRVLGLAPDASLEQPLVSQTFVGLGWESRKKKESLSTANLLSIREIRLGQNTKAFELHGKNPDVEERAFSIIYVANGKYKMLNLVAPTKEQCAIWVSGLHMLLANVSVTMSTPPSSTVKSAFPQSITTWLEKIWIDADVYGTGQLGLDSVTQLMGRLNIRLSKIEVKSALKNSGITSRGMLKFEDFERLYRTLRFRPEIGELFSNLAKTDPSGLTFAEFQSFLTNVQKSSISHARCLEIYKKYLPPPRVHLSDALMKLENQNSANFTDAKDDPLPLELMDMDHFSAFLLSANNAVFRKQNTSFVYQDMTLPLTDYIINSSHNTYLLGDQIAGESSVEGYIRALQRGCRCVELDCFDGPNGPVIYHKNSLTNRIPFKDVVEAIHRYAFVASIYPVILSLETHCSFDQQAMMAKILIEILGDSLIALPLSVSAKREDKRDSQGRPHASILPSPADLIGKILIKGKINPIHPELARTMSHDDLDYESEDDITSSTFSNTSASPQNSAHSHAGKNNGATSRSLLHSPVFDLDSLASSHGDEDSEKGSNADSVLTTGSSDPSCASAASSRIAPSQVFSAANDSRLGRTSSLLHLNTSGSVVNGTGSCSIGGAFVTGANSAVGIAPGSIGIAAAVAPKRMSLRSTHGSAPGHANGTASAGNLLSSPKTDEKVVAKKRYIVEKSLMELVVYFKAVRFTGLDTLDSLKFDEMVSITESKFLSLISKQILPGFSLTASPRMNPQSTSPSPSTSPISRSPLQSPLHSRRSTFNSLSESNLSNPSPQPHLQGIQRWTQHHMRHLTRIYPSPLRINSSNIENPVQLWACGVQMVALNYQTFDRGLQVNHAFFKSNGGCGYVLKAGVHRTWAWRWVLENGWWEWKFVFLGDGGEHDAVAAPQRQLRGPETEVTGKGAYYFGNSDEGVRRHEQDGVTEENVGNSKVVSMMSAAERPMLLTVKVISAQQLPTAKDGGASSVVRLITSPPCVEIEVLGTDLDSVKYKTKPSSTGGFNAIWKESFQFPVSCPELAILRFQVFPSESRMKNEMIGCYAIALDNLELGYRHVPLMNRKGEVIPFSTLFLYLSLA</sequence>
<feature type="region of interest" description="Disordered" evidence="7">
    <location>
        <begin position="606"/>
        <end position="686"/>
    </location>
</feature>
<dbReference type="PRINTS" id="PR00390">
    <property type="entry name" value="PHPHLIPASEC"/>
</dbReference>
<dbReference type="CDD" id="cd00275">
    <property type="entry name" value="C2_PLC_like"/>
    <property type="match status" value="1"/>
</dbReference>
<protein>
    <recommendedName>
        <fullName evidence="1 6">Phosphoinositide phospholipase C</fullName>
        <ecNumber evidence="1 6">3.1.4.11</ecNumber>
    </recommendedName>
</protein>
<dbReference type="SMART" id="SM00148">
    <property type="entry name" value="PLCXc"/>
    <property type="match status" value="1"/>
</dbReference>
<dbReference type="GO" id="GO:0004435">
    <property type="term" value="F:phosphatidylinositol-4,5-bisphosphate phospholipase C activity"/>
    <property type="evidence" value="ECO:0007669"/>
    <property type="project" value="UniProtKB-EC"/>
</dbReference>
<dbReference type="PROSITE" id="PS50008">
    <property type="entry name" value="PIPLC_Y_DOMAIN"/>
    <property type="match status" value="1"/>
</dbReference>
<feature type="region of interest" description="Disordered" evidence="7">
    <location>
        <begin position="851"/>
        <end position="904"/>
    </location>
</feature>
<dbReference type="SUPFAM" id="SSF47473">
    <property type="entry name" value="EF-hand"/>
    <property type="match status" value="1"/>
</dbReference>
<dbReference type="AlphaFoldDB" id="A0A507FGF8"/>
<dbReference type="Pfam" id="PF16457">
    <property type="entry name" value="PH_12"/>
    <property type="match status" value="1"/>
</dbReference>
<feature type="region of interest" description="Disordered" evidence="7">
    <location>
        <begin position="57"/>
        <end position="82"/>
    </location>
</feature>
<dbReference type="SMART" id="SM00239">
    <property type="entry name" value="C2"/>
    <property type="match status" value="1"/>
</dbReference>
<evidence type="ECO:0000256" key="7">
    <source>
        <dbReference type="SAM" id="MobiDB-lite"/>
    </source>
</evidence>
<dbReference type="Pfam" id="PF00388">
    <property type="entry name" value="PI-PLC-X"/>
    <property type="match status" value="1"/>
</dbReference>
<keyword evidence="11" id="KW-1185">Reference proteome</keyword>
<feature type="region of interest" description="Disordered" evidence="7">
    <location>
        <begin position="761"/>
        <end position="782"/>
    </location>
</feature>
<dbReference type="Gene3D" id="2.60.40.150">
    <property type="entry name" value="C2 domain"/>
    <property type="match status" value="1"/>
</dbReference>
<gene>
    <name evidence="10" type="primary">PLC1</name>
    <name evidence="10" type="ORF">CcCBS67573_g04316</name>
</gene>
<feature type="domain" description="PI-PLC Y-box" evidence="9">
    <location>
        <begin position="884"/>
        <end position="980"/>
    </location>
</feature>
<dbReference type="PROSITE" id="PS50007">
    <property type="entry name" value="PIPLC_X_DOMAIN"/>
    <property type="match status" value="1"/>
</dbReference>
<keyword evidence="4 6" id="KW-0443">Lipid metabolism</keyword>
<dbReference type="InterPro" id="IPR001711">
    <property type="entry name" value="PLipase_C_Pinositol-sp_Y"/>
</dbReference>
<feature type="compositionally biased region" description="Polar residues" evidence="7">
    <location>
        <begin position="1"/>
        <end position="19"/>
    </location>
</feature>
<evidence type="ECO:0000313" key="10">
    <source>
        <dbReference type="EMBL" id="TPX74408.1"/>
    </source>
</evidence>
<evidence type="ECO:0000313" key="11">
    <source>
        <dbReference type="Proteomes" id="UP000320333"/>
    </source>
</evidence>
<dbReference type="GO" id="GO:0051209">
    <property type="term" value="P:release of sequestered calcium ion into cytosol"/>
    <property type="evidence" value="ECO:0007669"/>
    <property type="project" value="TreeGrafter"/>
</dbReference>
<dbReference type="PANTHER" id="PTHR10336">
    <property type="entry name" value="PHOSPHOINOSITIDE-SPECIFIC PHOSPHOLIPASE C FAMILY PROTEIN"/>
    <property type="match status" value="1"/>
</dbReference>
<feature type="region of interest" description="Disordered" evidence="7">
    <location>
        <begin position="1"/>
        <end position="34"/>
    </location>
</feature>
<dbReference type="InterPro" id="IPR000909">
    <property type="entry name" value="PLipase_C_PInositol-sp_X_dom"/>
</dbReference>
<dbReference type="GO" id="GO:0048015">
    <property type="term" value="P:phosphatidylinositol-mediated signaling"/>
    <property type="evidence" value="ECO:0007669"/>
    <property type="project" value="TreeGrafter"/>
</dbReference>
<keyword evidence="2 6" id="KW-0378">Hydrolase</keyword>
<comment type="catalytic activity">
    <reaction evidence="6">
        <text>a 1,2-diacyl-sn-glycero-3-phospho-(1D-myo-inositol-4,5-bisphosphate) + H2O = 1D-myo-inositol 1,4,5-trisphosphate + a 1,2-diacyl-sn-glycerol + H(+)</text>
        <dbReference type="Rhea" id="RHEA:33179"/>
        <dbReference type="ChEBI" id="CHEBI:15377"/>
        <dbReference type="ChEBI" id="CHEBI:15378"/>
        <dbReference type="ChEBI" id="CHEBI:17815"/>
        <dbReference type="ChEBI" id="CHEBI:58456"/>
        <dbReference type="ChEBI" id="CHEBI:203600"/>
        <dbReference type="EC" id="3.1.4.11"/>
    </reaction>
</comment>
<feature type="compositionally biased region" description="Low complexity" evidence="7">
    <location>
        <begin position="887"/>
        <end position="897"/>
    </location>
</feature>
<feature type="compositionally biased region" description="Polar residues" evidence="7">
    <location>
        <begin position="773"/>
        <end position="782"/>
    </location>
</feature>
<evidence type="ECO:0000256" key="2">
    <source>
        <dbReference type="ARBA" id="ARBA00022801"/>
    </source>
</evidence>
<dbReference type="SUPFAM" id="SSF49562">
    <property type="entry name" value="C2 domain (Calcium/lipid-binding domain, CaLB)"/>
    <property type="match status" value="1"/>
</dbReference>
<keyword evidence="3 6" id="KW-0442">Lipid degradation</keyword>
<evidence type="ECO:0000259" key="9">
    <source>
        <dbReference type="PROSITE" id="PS50008"/>
    </source>
</evidence>
<dbReference type="CDD" id="cd08558">
    <property type="entry name" value="PI-PLCc_eukaryota"/>
    <property type="match status" value="1"/>
</dbReference>
<dbReference type="OrthoDB" id="269822at2759"/>
<dbReference type="InterPro" id="IPR011992">
    <property type="entry name" value="EF-hand-dom_pair"/>
</dbReference>
<organism evidence="10 11">
    <name type="scientific">Chytriomyces confervae</name>
    <dbReference type="NCBI Taxonomy" id="246404"/>
    <lineage>
        <taxon>Eukaryota</taxon>
        <taxon>Fungi</taxon>
        <taxon>Fungi incertae sedis</taxon>
        <taxon>Chytridiomycota</taxon>
        <taxon>Chytridiomycota incertae sedis</taxon>
        <taxon>Chytridiomycetes</taxon>
        <taxon>Chytridiales</taxon>
        <taxon>Chytriomycetaceae</taxon>
        <taxon>Chytriomyces</taxon>
    </lineage>
</organism>
<dbReference type="SUPFAM" id="SSF50729">
    <property type="entry name" value="PH domain-like"/>
    <property type="match status" value="1"/>
</dbReference>
<dbReference type="GO" id="GO:0016042">
    <property type="term" value="P:lipid catabolic process"/>
    <property type="evidence" value="ECO:0007669"/>
    <property type="project" value="UniProtKB-KW"/>
</dbReference>
<comment type="caution">
    <text evidence="10">The sequence shown here is derived from an EMBL/GenBank/DDBJ whole genome shotgun (WGS) entry which is preliminary data.</text>
</comment>
<dbReference type="PANTHER" id="PTHR10336:SF36">
    <property type="entry name" value="1-PHOSPHATIDYLINOSITOL 4,5-BISPHOSPHATE PHOSPHODIESTERASE BETA-4"/>
    <property type="match status" value="1"/>
</dbReference>
<dbReference type="InterPro" id="IPR001849">
    <property type="entry name" value="PH_domain"/>
</dbReference>
<evidence type="ECO:0000256" key="3">
    <source>
        <dbReference type="ARBA" id="ARBA00022963"/>
    </source>
</evidence>
<dbReference type="InterPro" id="IPR035892">
    <property type="entry name" value="C2_domain_sf"/>
</dbReference>
<evidence type="ECO:0000256" key="4">
    <source>
        <dbReference type="ARBA" id="ARBA00023098"/>
    </source>
</evidence>
<accession>A0A507FGF8</accession>
<dbReference type="InterPro" id="IPR011993">
    <property type="entry name" value="PH-like_dom_sf"/>
</dbReference>
<dbReference type="Gene3D" id="3.20.20.190">
    <property type="entry name" value="Phosphatidylinositol (PI) phosphodiesterase"/>
    <property type="match status" value="2"/>
</dbReference>
<feature type="compositionally biased region" description="Basic and acidic residues" evidence="7">
    <location>
        <begin position="658"/>
        <end position="667"/>
    </location>
</feature>
<keyword evidence="5" id="KW-0807">Transducer</keyword>
<reference evidence="10 11" key="1">
    <citation type="journal article" date="2019" name="Sci. Rep.">
        <title>Comparative genomics of chytrid fungi reveal insights into the obligate biotrophic and pathogenic lifestyle of Synchytrium endobioticum.</title>
        <authorList>
            <person name="van de Vossenberg B.T.L.H."/>
            <person name="Warris S."/>
            <person name="Nguyen H.D.T."/>
            <person name="van Gent-Pelzer M.P.E."/>
            <person name="Joly D.L."/>
            <person name="van de Geest H.C."/>
            <person name="Bonants P.J.M."/>
            <person name="Smith D.S."/>
            <person name="Levesque C.A."/>
            <person name="van der Lee T.A.J."/>
        </authorList>
    </citation>
    <scope>NUCLEOTIDE SEQUENCE [LARGE SCALE GENOMIC DNA]</scope>
    <source>
        <strain evidence="10 11">CBS 675.73</strain>
    </source>
</reference>
<dbReference type="Pfam" id="PF00387">
    <property type="entry name" value="PI-PLC-Y"/>
    <property type="match status" value="1"/>
</dbReference>